<evidence type="ECO:0000256" key="1">
    <source>
        <dbReference type="SAM" id="MobiDB-lite"/>
    </source>
</evidence>
<evidence type="ECO:0000313" key="9">
    <source>
        <dbReference type="RefSeq" id="XP_034234146.1"/>
    </source>
</evidence>
<dbReference type="InParanoid" id="A0A6P8YCS4"/>
<dbReference type="InterPro" id="IPR029312">
    <property type="entry name" value="FANCI_HD2"/>
</dbReference>
<evidence type="ECO:0000259" key="5">
    <source>
        <dbReference type="Pfam" id="PF14678"/>
    </source>
</evidence>
<feature type="domain" description="FANCI solenoid 4" evidence="5">
    <location>
        <begin position="1058"/>
        <end position="1308"/>
    </location>
</feature>
<dbReference type="FunCoup" id="A0A6P8YCS4">
    <property type="interactions" value="780"/>
</dbReference>
<sequence>MDKKIVNLINCGKNGDLKELQQCVESFDVDEIGPLISKTFLKDEFRQLFGLFLDGLTQSGLSHQLRYQITEQVLHEFEKHDIPLAKANLVTSRLKLEVSNFSANNLVKLCDLCMKTICEQRVDEQRGSHNQSSRSHMCWKELLPTMLLLLIERKRVTQHGTQMTGEEYKSQLVKTLCQSPWKPQIASSLASMLINIPLSPDEHLQVVNKLCCSMEELPPQELPTLVHEMLELCKDRHGLLLLMKLNHYFHLHLYKNRRQNSNDMASSQMLESENIEVASFEDTKQALGTVLYHVNKVAGCYASIKDFVNTMAKVAKGAPEAVLQPIIVSMLFSIATVSTYEDQVFSILRTSITRGVLEMEKRKESAWMRDIRINKVNIQELINTLIDCCKDGQLGVEEGLVNLAFELLRVPLIRGKEAASDQVWHFGTFILLRLMRYQRHVANSVLQRLCDCIITGEGVQQYIKCLGQMCRDVRLVIMEQQSAIVGLLSYLRVIQWNVARDIVIAVMPIVLLASGVRDNLILVLRKALFSRDTNTRKVAVHGFIEMLKNLRLEAGSLGHLSQGSSSNTFSGYNILSQVSVEVYSQATATNTNTKEAICLEVLGALRGCLNQQAEVRVSLYKGLFEVVESNPPLTATILFWLRGHLLKQCDLDALPPVRFNNIITLQAADAILQEPVGALLYLIQQVVLVINEREDDVDSRTMSQVTEVLDKLVVGMGQCTLENFELDEDVRLMDSSVENKRAAETLRQALAVYEALMCYCINTWSLNTPDQGSKLLSMYKCYTRLIDYAKNATTGGNNKKDVTMAATGKSQTEKKGRFGRPATFKLPPSILGLPFLSRTLDLLHMEDIPWSTAPAAACVKGKREFHRYVMNVLVQNVAHLREELQCGNMSAMKHCAKVARKIYEHCICRLSEIDAFDRNLAILILESFLELLQMVLAHCRLKWTGFLQIMTGVSEKDGVAEQLQPIVEKLMSLLDERLSDEDDSEDEVADKKLIQHLSSALQVVSMQLPTDSPQCIQLLEKMRALCSERSVKNLNVAKTLVQLLLKLTVRCKAESQMLPNLTKQLQEEIGILPDVQEEELTDAQKLNLLNTATKYGVLGVVCATIKGRLEEVEWVAVRLDAELTMLEYSPDEETADTNKELLRTKERETVCHMARCVQCNVSLSVCAPQAGPSADVLLRIHCDAFDTLSRLTKYFIRRSSKDNKVFETARFDKVIRNAGKYLARNMFAFVSHIGEKKSADKRKKKNLDPSIQKSKVLRETRLIPSLVRKKETFDQCVIKLSKDCKAPELVDIVKHNSARDFSLKPQAIKKALRDNANGTSDNEEEEEEEGEEEGAEEADEERPASSNRDDSGNESESGENGDSGARESEDLFAESASDDEAPARKKSRRSD</sequence>
<evidence type="ECO:0000259" key="4">
    <source>
        <dbReference type="Pfam" id="PF14677"/>
    </source>
</evidence>
<feature type="domain" description="FANCI solenoid 2" evidence="3">
    <location>
        <begin position="398"/>
        <end position="544"/>
    </location>
</feature>
<proteinExistence type="predicted"/>
<dbReference type="InterPro" id="IPR029310">
    <property type="entry name" value="FANCI_HD1"/>
</dbReference>
<dbReference type="GO" id="GO:0006281">
    <property type="term" value="P:DNA repair"/>
    <property type="evidence" value="ECO:0007669"/>
    <property type="project" value="InterPro"/>
</dbReference>
<gene>
    <name evidence="9" type="primary">LOC117641139</name>
</gene>
<protein>
    <submittedName>
        <fullName evidence="9">Fanconi anemia group I protein homolog</fullName>
    </submittedName>
</protein>
<dbReference type="GeneID" id="117641139"/>
<dbReference type="RefSeq" id="XP_034234146.1">
    <property type="nucleotide sequence ID" value="XM_034378255.1"/>
</dbReference>
<name>A0A6P8YCS4_THRPL</name>
<dbReference type="OrthoDB" id="195089at2759"/>
<evidence type="ECO:0000259" key="2">
    <source>
        <dbReference type="Pfam" id="PF14675"/>
    </source>
</evidence>
<dbReference type="InterPro" id="IPR029313">
    <property type="entry name" value="FANCI_S3"/>
</dbReference>
<feature type="compositionally biased region" description="Basic and acidic residues" evidence="1">
    <location>
        <begin position="1341"/>
        <end position="1351"/>
    </location>
</feature>
<feature type="domain" description="FANCI solenoid 1" evidence="2">
    <location>
        <begin position="64"/>
        <end position="298"/>
    </location>
</feature>
<dbReference type="Pfam" id="PF14677">
    <property type="entry name" value="FANCI_S3"/>
    <property type="match status" value="1"/>
</dbReference>
<reference evidence="9" key="1">
    <citation type="submission" date="2025-08" db="UniProtKB">
        <authorList>
            <consortium name="RefSeq"/>
        </authorList>
    </citation>
    <scope>IDENTIFICATION</scope>
    <source>
        <tissue evidence="9">Total insect</tissue>
    </source>
</reference>
<dbReference type="Pfam" id="PF14680">
    <property type="entry name" value="FANCI_HD2"/>
    <property type="match status" value="1"/>
</dbReference>
<accession>A0A6P8YCS4</accession>
<dbReference type="GO" id="GO:0070182">
    <property type="term" value="F:DNA polymerase binding"/>
    <property type="evidence" value="ECO:0007669"/>
    <property type="project" value="TreeGrafter"/>
</dbReference>
<evidence type="ECO:0000259" key="7">
    <source>
        <dbReference type="Pfam" id="PF14680"/>
    </source>
</evidence>
<feature type="compositionally biased region" description="Acidic residues" evidence="1">
    <location>
        <begin position="1321"/>
        <end position="1340"/>
    </location>
</feature>
<dbReference type="PANTHER" id="PTHR21818">
    <property type="entry name" value="BC025462 PROTEIN"/>
    <property type="match status" value="1"/>
</dbReference>
<dbReference type="Proteomes" id="UP000515158">
    <property type="component" value="Unplaced"/>
</dbReference>
<dbReference type="InterPro" id="IPR016024">
    <property type="entry name" value="ARM-type_fold"/>
</dbReference>
<feature type="domain" description="FANCI helical" evidence="7">
    <location>
        <begin position="567"/>
        <end position="790"/>
    </location>
</feature>
<feature type="region of interest" description="Disordered" evidence="1">
    <location>
        <begin position="1312"/>
        <end position="1391"/>
    </location>
</feature>
<evidence type="ECO:0000313" key="8">
    <source>
        <dbReference type="Proteomes" id="UP000515158"/>
    </source>
</evidence>
<feature type="domain" description="FANCI helical" evidence="6">
    <location>
        <begin position="304"/>
        <end position="387"/>
    </location>
</feature>
<dbReference type="InterPro" id="IPR029315">
    <property type="entry name" value="FANCI_S2"/>
</dbReference>
<evidence type="ECO:0000259" key="3">
    <source>
        <dbReference type="Pfam" id="PF14676"/>
    </source>
</evidence>
<dbReference type="InterPro" id="IPR029308">
    <property type="entry name" value="FANCI_S1"/>
</dbReference>
<dbReference type="SUPFAM" id="SSF48371">
    <property type="entry name" value="ARM repeat"/>
    <property type="match status" value="1"/>
</dbReference>
<dbReference type="Pfam" id="PF14679">
    <property type="entry name" value="FANCI_HD1"/>
    <property type="match status" value="1"/>
</dbReference>
<feature type="domain" description="FANCI solenoid 3" evidence="4">
    <location>
        <begin position="830"/>
        <end position="1044"/>
    </location>
</feature>
<organism evidence="9">
    <name type="scientific">Thrips palmi</name>
    <name type="common">Melon thrips</name>
    <dbReference type="NCBI Taxonomy" id="161013"/>
    <lineage>
        <taxon>Eukaryota</taxon>
        <taxon>Metazoa</taxon>
        <taxon>Ecdysozoa</taxon>
        <taxon>Arthropoda</taxon>
        <taxon>Hexapoda</taxon>
        <taxon>Insecta</taxon>
        <taxon>Pterygota</taxon>
        <taxon>Neoptera</taxon>
        <taxon>Paraneoptera</taxon>
        <taxon>Thysanoptera</taxon>
        <taxon>Terebrantia</taxon>
        <taxon>Thripoidea</taxon>
        <taxon>Thripidae</taxon>
        <taxon>Thrips</taxon>
    </lineage>
</organism>
<dbReference type="Pfam" id="PF14678">
    <property type="entry name" value="FANCI_S4"/>
    <property type="match status" value="1"/>
</dbReference>
<dbReference type="Pfam" id="PF14675">
    <property type="entry name" value="FANCI_S1"/>
    <property type="match status" value="1"/>
</dbReference>
<dbReference type="InterPro" id="IPR029314">
    <property type="entry name" value="FANCI_S4"/>
</dbReference>
<evidence type="ECO:0000259" key="6">
    <source>
        <dbReference type="Pfam" id="PF14679"/>
    </source>
</evidence>
<keyword evidence="8" id="KW-1185">Reference proteome</keyword>
<dbReference type="KEGG" id="tpal:117641139"/>
<dbReference type="Pfam" id="PF14676">
    <property type="entry name" value="FANCI_S2"/>
    <property type="match status" value="1"/>
</dbReference>
<dbReference type="CTD" id="55215"/>
<dbReference type="PANTHER" id="PTHR21818:SF0">
    <property type="entry name" value="FANCONI ANEMIA GROUP I PROTEIN"/>
    <property type="match status" value="1"/>
</dbReference>
<feature type="compositionally biased region" description="Acidic residues" evidence="1">
    <location>
        <begin position="1370"/>
        <end position="1380"/>
    </location>
</feature>
<dbReference type="InterPro" id="IPR026171">
    <property type="entry name" value="FANCI"/>
</dbReference>